<sequence length="161" mass="18406">MASVYNVTVGFNTSSGQPDISSEWDEFIVQKLMKHDQWVSEFDTWNHPNKGWGAFTTSKPITFTSEMAENLSKIMTANGFEVRKTNGGKEIMFVTGYNARPPREARDAKGKKVGMLGNANDEVPFQDHNQRDYDPERDYNKNDPTTLDKLLAYLSKDRVFR</sequence>
<dbReference type="RefSeq" id="XP_016242037.1">
    <property type="nucleotide sequence ID" value="XM_016400318.1"/>
</dbReference>
<dbReference type="GeneID" id="27351950"/>
<dbReference type="EMBL" id="KN847159">
    <property type="protein sequence ID" value="KIW21821.1"/>
    <property type="molecule type" value="Genomic_DNA"/>
</dbReference>
<name>A0A0D1Z2B6_9EURO</name>
<reference evidence="2 3" key="1">
    <citation type="submission" date="2015-01" db="EMBL/GenBank/DDBJ databases">
        <title>The Genome Sequence of Cladophialophora immunda CBS83496.</title>
        <authorList>
            <consortium name="The Broad Institute Genomics Platform"/>
            <person name="Cuomo C."/>
            <person name="de Hoog S."/>
            <person name="Gorbushina A."/>
            <person name="Stielow B."/>
            <person name="Teixiera M."/>
            <person name="Abouelleil A."/>
            <person name="Chapman S.B."/>
            <person name="Priest M."/>
            <person name="Young S.K."/>
            <person name="Wortman J."/>
            <person name="Nusbaum C."/>
            <person name="Birren B."/>
        </authorList>
    </citation>
    <scope>NUCLEOTIDE SEQUENCE [LARGE SCALE GENOMIC DNA]</scope>
    <source>
        <strain evidence="2 3">CBS 83496</strain>
    </source>
</reference>
<dbReference type="HOGENOM" id="CLU_1643494_0_0_1"/>
<dbReference type="Proteomes" id="UP000054466">
    <property type="component" value="Unassembled WGS sequence"/>
</dbReference>
<organism evidence="2 3">
    <name type="scientific">Cladophialophora immunda</name>
    <dbReference type="NCBI Taxonomy" id="569365"/>
    <lineage>
        <taxon>Eukaryota</taxon>
        <taxon>Fungi</taxon>
        <taxon>Dikarya</taxon>
        <taxon>Ascomycota</taxon>
        <taxon>Pezizomycotina</taxon>
        <taxon>Eurotiomycetes</taxon>
        <taxon>Chaetothyriomycetidae</taxon>
        <taxon>Chaetothyriales</taxon>
        <taxon>Herpotrichiellaceae</taxon>
        <taxon>Cladophialophora</taxon>
    </lineage>
</organism>
<dbReference type="AlphaFoldDB" id="A0A0D1Z2B6"/>
<keyword evidence="3" id="KW-1185">Reference proteome</keyword>
<evidence type="ECO:0000256" key="1">
    <source>
        <dbReference type="SAM" id="MobiDB-lite"/>
    </source>
</evidence>
<evidence type="ECO:0000313" key="2">
    <source>
        <dbReference type="EMBL" id="KIW21821.1"/>
    </source>
</evidence>
<protein>
    <submittedName>
        <fullName evidence="2">Uncharacterized protein</fullName>
    </submittedName>
</protein>
<accession>A0A0D1Z2B6</accession>
<proteinExistence type="predicted"/>
<evidence type="ECO:0000313" key="3">
    <source>
        <dbReference type="Proteomes" id="UP000054466"/>
    </source>
</evidence>
<gene>
    <name evidence="2" type="ORF">PV07_12756</name>
</gene>
<feature type="region of interest" description="Disordered" evidence="1">
    <location>
        <begin position="102"/>
        <end position="144"/>
    </location>
</feature>
<feature type="compositionally biased region" description="Basic and acidic residues" evidence="1">
    <location>
        <begin position="128"/>
        <end position="141"/>
    </location>
</feature>
<dbReference type="VEuPathDB" id="FungiDB:PV07_12756"/>
<dbReference type="OrthoDB" id="10483391at2759"/>